<sequence>MGSHGSALTRWLRTLAAGRLQEVLDTRPDSASAPEPLTLGELADRLQRPGSVARALTRVPLPCLQAAEALAALGAPALREDLERLLGTDAAGLDPVLDTLGAHALVWPGPGGELQMAAALRDVWEAPLGLGPGLAELLAGQTSDELRKTATALGLRPGSRKQDRLDAVLAHHRDPARLRALIDSAPPAARELLRRRDRPEPAFLVFGSVTSDPAERWLVERALLVGRAWSPEPARVPAEVTRAVRGPGWHAPFEPAPAGPPLVSLTTAEVEREASAAASAFVGQAGALLAACAARPPATLKSGGVGARELARLGKTARCAEPVVRLVLETAHAAGLLACESTALPVTEAYDDWAGQEPAERFAALLGAWWLLGLTPSGSRDEDGKVLPAVARGPACTGCRSARRGLVTAAAGLPGSHGVRNPADLGPLVAWHRPFADELPQDSTPFATLVREAELLGVLARGALSPFGAALLHRSDAPELLHTHARRLLPPSASKVRIGGDLTAVATGTPAGRLSSLLDSLADRETQGTASVWRFGPSSLRRALDAGRTPEGIEADLLEICEGPLPQPLLYVIADVARRHGRIRLASAACVLHSDDTALLAEISAHRKLSRLGLRSIAPTVLLCRTALPEALDALRAEGYAPVAEEDDGALRLERPEQPRATQLLPRPREASRAVAPAPGLAERLLSAPDRDPYPEPERGIPFPSDTEEILAGCAKALNPTDIRQLAHAVHEQEAITIEYVAASGSRTVRTVGALDVDPPYLYAYCHLREDQRVFTLSRIQAVMPV</sequence>
<evidence type="ECO:0000256" key="1">
    <source>
        <dbReference type="SAM" id="MobiDB-lite"/>
    </source>
</evidence>
<comment type="caution">
    <text evidence="4">The sequence shown here is derived from an EMBL/GenBank/DDBJ whole genome shotgun (WGS) entry which is preliminary data.</text>
</comment>
<name>A0A0N1JYL1_9ACTN</name>
<dbReference type="Pfam" id="PF13280">
    <property type="entry name" value="WYL"/>
    <property type="match status" value="1"/>
</dbReference>
<dbReference type="InterPro" id="IPR032830">
    <property type="entry name" value="XPB/Ssl2_N"/>
</dbReference>
<dbReference type="AlphaFoldDB" id="A0A0N1JYL1"/>
<dbReference type="Proteomes" id="UP000037982">
    <property type="component" value="Unassembled WGS sequence"/>
</dbReference>
<dbReference type="InterPro" id="IPR026881">
    <property type="entry name" value="WYL_dom"/>
</dbReference>
<feature type="compositionally biased region" description="Basic and acidic residues" evidence="1">
    <location>
        <begin position="649"/>
        <end position="658"/>
    </location>
</feature>
<feature type="region of interest" description="Disordered" evidence="1">
    <location>
        <begin position="647"/>
        <end position="678"/>
    </location>
</feature>
<dbReference type="Pfam" id="PF13625">
    <property type="entry name" value="Helicase_C_3"/>
    <property type="match status" value="1"/>
</dbReference>
<keyword evidence="5" id="KW-1185">Reference proteome</keyword>
<dbReference type="PATRIC" id="fig|66876.3.peg.3002"/>
<evidence type="ECO:0000313" key="5">
    <source>
        <dbReference type="Proteomes" id="UP000037982"/>
    </source>
</evidence>
<feature type="domain" description="Helicase XPB/Ssl2 N-terminal" evidence="3">
    <location>
        <begin position="499"/>
        <end position="618"/>
    </location>
</feature>
<feature type="domain" description="WYL" evidence="2">
    <location>
        <begin position="724"/>
        <end position="783"/>
    </location>
</feature>
<protein>
    <submittedName>
        <fullName evidence="4">Uncharacterized protein</fullName>
    </submittedName>
</protein>
<dbReference type="EMBL" id="LGKG01000112">
    <property type="protein sequence ID" value="KPC64185.1"/>
    <property type="molecule type" value="Genomic_DNA"/>
</dbReference>
<reference evidence="5" key="1">
    <citation type="submission" date="2015-07" db="EMBL/GenBank/DDBJ databases">
        <authorList>
            <person name="Ju K.-S."/>
            <person name="Doroghazi J.R."/>
            <person name="Metcalf W.W."/>
        </authorList>
    </citation>
    <scope>NUCLEOTIDE SEQUENCE [LARGE SCALE GENOMIC DNA]</scope>
    <source>
        <strain evidence="5">NRRL ISP-5002</strain>
    </source>
</reference>
<accession>A0A0N1JYL1</accession>
<organism evidence="4 5">
    <name type="scientific">Streptomyces chattanoogensis</name>
    <dbReference type="NCBI Taxonomy" id="66876"/>
    <lineage>
        <taxon>Bacteria</taxon>
        <taxon>Bacillati</taxon>
        <taxon>Actinomycetota</taxon>
        <taxon>Actinomycetes</taxon>
        <taxon>Kitasatosporales</taxon>
        <taxon>Streptomycetaceae</taxon>
        <taxon>Streptomyces</taxon>
    </lineage>
</organism>
<gene>
    <name evidence="4" type="ORF">ADL29_13595</name>
</gene>
<evidence type="ECO:0000313" key="4">
    <source>
        <dbReference type="EMBL" id="KPC64185.1"/>
    </source>
</evidence>
<evidence type="ECO:0000259" key="2">
    <source>
        <dbReference type="Pfam" id="PF13280"/>
    </source>
</evidence>
<dbReference type="PROSITE" id="PS52050">
    <property type="entry name" value="WYL"/>
    <property type="match status" value="1"/>
</dbReference>
<proteinExistence type="predicted"/>
<evidence type="ECO:0000259" key="3">
    <source>
        <dbReference type="Pfam" id="PF13625"/>
    </source>
</evidence>